<protein>
    <submittedName>
        <fullName evidence="1">ZYRO0F02156p</fullName>
    </submittedName>
</protein>
<evidence type="ECO:0000313" key="2">
    <source>
        <dbReference type="Proteomes" id="UP000008536"/>
    </source>
</evidence>
<sequence>MEMNAYPGDEKLPVSPQVQTPLSSNLNIRTMPIIPANFSSSFFLFSSIDSYARYNDQDYKKCELDPEGMGIPLFQVRFRSFKKESMLIEKYVLLDASDSPPKAPYRIKKQDGNLILYKVEYCKVYLRYYSNYSAWEVVFLDPLTRLGKYEFLHNVGTKLSFCGTADGFDLSWRAIDSSVWGEHELFANYDDIHRLVTYDSLPDSEPRDENCKNKPLSPRGIYLRNWKSSKLRNSCNILSFLEPGDASGLGIRSVPPVTEFLSIHGILLHCRIVALIQEAQSREAAERRRRAMNSSMNMSMASAGAMAGSGCCC</sequence>
<dbReference type="InParanoid" id="C5DX46"/>
<dbReference type="EMBL" id="CU928178">
    <property type="protein sequence ID" value="CAR28357.1"/>
    <property type="molecule type" value="Genomic_DNA"/>
</dbReference>
<gene>
    <name evidence="1" type="ordered locus">ZYRO0F02156g</name>
</gene>
<proteinExistence type="predicted"/>
<organism evidence="1 2">
    <name type="scientific">Zygosaccharomyces rouxii (strain ATCC 2623 / CBS 732 / NBRC 1130 / NCYC 568 / NRRL Y-229)</name>
    <dbReference type="NCBI Taxonomy" id="559307"/>
    <lineage>
        <taxon>Eukaryota</taxon>
        <taxon>Fungi</taxon>
        <taxon>Dikarya</taxon>
        <taxon>Ascomycota</taxon>
        <taxon>Saccharomycotina</taxon>
        <taxon>Saccharomycetes</taxon>
        <taxon>Saccharomycetales</taxon>
        <taxon>Saccharomycetaceae</taxon>
        <taxon>Zygosaccharomyces</taxon>
    </lineage>
</organism>
<dbReference type="KEGG" id="zro:ZYRO0F02156g"/>
<accession>C5DX46</accession>
<dbReference type="HOGENOM" id="CLU_903738_0_0_1"/>
<name>C5DX46_ZYGRC</name>
<reference evidence="1 2" key="1">
    <citation type="journal article" date="2009" name="Genome Res.">
        <title>Comparative genomics of protoploid Saccharomycetaceae.</title>
        <authorList>
            <consortium name="The Genolevures Consortium"/>
            <person name="Souciet J.-L."/>
            <person name="Dujon B."/>
            <person name="Gaillardin C."/>
            <person name="Johnston M."/>
            <person name="Baret P.V."/>
            <person name="Cliften P."/>
            <person name="Sherman D.J."/>
            <person name="Weissenbach J."/>
            <person name="Westhof E."/>
            <person name="Wincker P."/>
            <person name="Jubin C."/>
            <person name="Poulain J."/>
            <person name="Barbe V."/>
            <person name="Segurens B."/>
            <person name="Artiguenave F."/>
            <person name="Anthouard V."/>
            <person name="Vacherie B."/>
            <person name="Val M.-E."/>
            <person name="Fulton R.S."/>
            <person name="Minx P."/>
            <person name="Wilson R."/>
            <person name="Durrens P."/>
            <person name="Jean G."/>
            <person name="Marck C."/>
            <person name="Martin T."/>
            <person name="Nikolski M."/>
            <person name="Rolland T."/>
            <person name="Seret M.-L."/>
            <person name="Casaregola S."/>
            <person name="Despons L."/>
            <person name="Fairhead C."/>
            <person name="Fischer G."/>
            <person name="Lafontaine I."/>
            <person name="Leh V."/>
            <person name="Lemaire M."/>
            <person name="de Montigny J."/>
            <person name="Neuveglise C."/>
            <person name="Thierry A."/>
            <person name="Blanc-Lenfle I."/>
            <person name="Bleykasten C."/>
            <person name="Diffels J."/>
            <person name="Fritsch E."/>
            <person name="Frangeul L."/>
            <person name="Goeffon A."/>
            <person name="Jauniaux N."/>
            <person name="Kachouri-Lafond R."/>
            <person name="Payen C."/>
            <person name="Potier S."/>
            <person name="Pribylova L."/>
            <person name="Ozanne C."/>
            <person name="Richard G.-F."/>
            <person name="Sacerdot C."/>
            <person name="Straub M.-L."/>
            <person name="Talla E."/>
        </authorList>
    </citation>
    <scope>NUCLEOTIDE SEQUENCE [LARGE SCALE GENOMIC DNA]</scope>
    <source>
        <strain evidence="1 2">ATCC 2623 / CBS 732 / BCRC 21506 / NBRC 1130 / NCYC 568 / NRRL Y-229</strain>
    </source>
</reference>
<evidence type="ECO:0000313" key="1">
    <source>
        <dbReference type="EMBL" id="CAR28357.1"/>
    </source>
</evidence>
<dbReference type="GeneID" id="8205046"/>
<dbReference type="Proteomes" id="UP000008536">
    <property type="component" value="Chromosome F"/>
</dbReference>
<keyword evidence="2" id="KW-1185">Reference proteome</keyword>
<dbReference type="AlphaFoldDB" id="C5DX46"/>
<dbReference type="RefSeq" id="XP_002497290.1">
    <property type="nucleotide sequence ID" value="XM_002497245.1"/>
</dbReference>